<keyword evidence="2" id="KW-1185">Reference proteome</keyword>
<protein>
    <submittedName>
        <fullName evidence="1">Uncharacterized protein</fullName>
    </submittedName>
</protein>
<dbReference type="EMBL" id="LXQA011170002">
    <property type="protein sequence ID" value="MCI87590.1"/>
    <property type="molecule type" value="Genomic_DNA"/>
</dbReference>
<organism evidence="1 2">
    <name type="scientific">Trifolium medium</name>
    <dbReference type="NCBI Taxonomy" id="97028"/>
    <lineage>
        <taxon>Eukaryota</taxon>
        <taxon>Viridiplantae</taxon>
        <taxon>Streptophyta</taxon>
        <taxon>Embryophyta</taxon>
        <taxon>Tracheophyta</taxon>
        <taxon>Spermatophyta</taxon>
        <taxon>Magnoliopsida</taxon>
        <taxon>eudicotyledons</taxon>
        <taxon>Gunneridae</taxon>
        <taxon>Pentapetalae</taxon>
        <taxon>rosids</taxon>
        <taxon>fabids</taxon>
        <taxon>Fabales</taxon>
        <taxon>Fabaceae</taxon>
        <taxon>Papilionoideae</taxon>
        <taxon>50 kb inversion clade</taxon>
        <taxon>NPAAA clade</taxon>
        <taxon>Hologalegina</taxon>
        <taxon>IRL clade</taxon>
        <taxon>Trifolieae</taxon>
        <taxon>Trifolium</taxon>
    </lineage>
</organism>
<evidence type="ECO:0000313" key="2">
    <source>
        <dbReference type="Proteomes" id="UP000265520"/>
    </source>
</evidence>
<dbReference type="Proteomes" id="UP000265520">
    <property type="component" value="Unassembled WGS sequence"/>
</dbReference>
<dbReference type="AlphaFoldDB" id="A0A392VMF5"/>
<sequence>DNLVEKFAEGLEEEDDIGSQDNFQCSNNRVDDVVRSAEEELVIPRQVGEAVVTLPDQ</sequence>
<name>A0A392VMF5_9FABA</name>
<feature type="non-terminal residue" evidence="1">
    <location>
        <position position="57"/>
    </location>
</feature>
<proteinExistence type="predicted"/>
<reference evidence="1 2" key="1">
    <citation type="journal article" date="2018" name="Front. Plant Sci.">
        <title>Red Clover (Trifolium pratense) and Zigzag Clover (T. medium) - A Picture of Genomic Similarities and Differences.</title>
        <authorList>
            <person name="Dluhosova J."/>
            <person name="Istvanek J."/>
            <person name="Nedelnik J."/>
            <person name="Repkova J."/>
        </authorList>
    </citation>
    <scope>NUCLEOTIDE SEQUENCE [LARGE SCALE GENOMIC DNA]</scope>
    <source>
        <strain evidence="2">cv. 10/8</strain>
        <tissue evidence="1">Leaf</tissue>
    </source>
</reference>
<evidence type="ECO:0000313" key="1">
    <source>
        <dbReference type="EMBL" id="MCI87590.1"/>
    </source>
</evidence>
<comment type="caution">
    <text evidence="1">The sequence shown here is derived from an EMBL/GenBank/DDBJ whole genome shotgun (WGS) entry which is preliminary data.</text>
</comment>
<feature type="non-terminal residue" evidence="1">
    <location>
        <position position="1"/>
    </location>
</feature>
<accession>A0A392VMF5</accession>